<feature type="transmembrane region" description="Helical" evidence="6">
    <location>
        <begin position="156"/>
        <end position="186"/>
    </location>
</feature>
<dbReference type="InterPro" id="IPR036259">
    <property type="entry name" value="MFS_trans_sf"/>
</dbReference>
<gene>
    <name evidence="8" type="ORF">CVLEPA_LOCUS3523</name>
</gene>
<dbReference type="PANTHER" id="PTHR10924:SF4">
    <property type="entry name" value="GH15861P"/>
    <property type="match status" value="1"/>
</dbReference>
<feature type="region of interest" description="Disordered" evidence="5">
    <location>
        <begin position="22"/>
        <end position="44"/>
    </location>
</feature>
<protein>
    <recommendedName>
        <fullName evidence="7">Major facilitator superfamily (MFS) profile domain-containing protein</fullName>
    </recommendedName>
</protein>
<feature type="transmembrane region" description="Helical" evidence="6">
    <location>
        <begin position="131"/>
        <end position="150"/>
    </location>
</feature>
<feature type="domain" description="Major facilitator superfamily (MFS) profile" evidence="7">
    <location>
        <begin position="64"/>
        <end position="493"/>
    </location>
</feature>
<keyword evidence="2 6" id="KW-0812">Transmembrane</keyword>
<dbReference type="InterPro" id="IPR049680">
    <property type="entry name" value="FLVCR1-2_SLC49-like"/>
</dbReference>
<dbReference type="Pfam" id="PF07690">
    <property type="entry name" value="MFS_1"/>
    <property type="match status" value="1"/>
</dbReference>
<dbReference type="PROSITE" id="PS50850">
    <property type="entry name" value="MFS"/>
    <property type="match status" value="1"/>
</dbReference>
<feature type="transmembrane region" description="Helical" evidence="6">
    <location>
        <begin position="236"/>
        <end position="258"/>
    </location>
</feature>
<feature type="transmembrane region" description="Helical" evidence="6">
    <location>
        <begin position="105"/>
        <end position="124"/>
    </location>
</feature>
<feature type="transmembrane region" description="Helical" evidence="6">
    <location>
        <begin position="193"/>
        <end position="216"/>
    </location>
</feature>
<dbReference type="SUPFAM" id="SSF103473">
    <property type="entry name" value="MFS general substrate transporter"/>
    <property type="match status" value="1"/>
</dbReference>
<comment type="subcellular location">
    <subcellularLocation>
        <location evidence="1">Membrane</location>
        <topology evidence="1">Multi-pass membrane protein</topology>
    </subcellularLocation>
</comment>
<feature type="transmembrane region" description="Helical" evidence="6">
    <location>
        <begin position="410"/>
        <end position="427"/>
    </location>
</feature>
<dbReference type="PANTHER" id="PTHR10924">
    <property type="entry name" value="MAJOR FACILITATOR SUPERFAMILY PROTEIN-RELATED"/>
    <property type="match status" value="1"/>
</dbReference>
<feature type="transmembrane region" description="Helical" evidence="6">
    <location>
        <begin position="464"/>
        <end position="488"/>
    </location>
</feature>
<feature type="transmembrane region" description="Helical" evidence="6">
    <location>
        <begin position="439"/>
        <end position="458"/>
    </location>
</feature>
<feature type="transmembrane region" description="Helical" evidence="6">
    <location>
        <begin position="378"/>
        <end position="398"/>
    </location>
</feature>
<name>A0ABP0F226_CLALP</name>
<feature type="transmembrane region" description="Helical" evidence="6">
    <location>
        <begin position="345"/>
        <end position="369"/>
    </location>
</feature>
<feature type="transmembrane region" description="Helical" evidence="6">
    <location>
        <begin position="62"/>
        <end position="85"/>
    </location>
</feature>
<evidence type="ECO:0000256" key="4">
    <source>
        <dbReference type="ARBA" id="ARBA00023136"/>
    </source>
</evidence>
<evidence type="ECO:0000313" key="9">
    <source>
        <dbReference type="Proteomes" id="UP001642483"/>
    </source>
</evidence>
<organism evidence="8 9">
    <name type="scientific">Clavelina lepadiformis</name>
    <name type="common">Light-bulb sea squirt</name>
    <name type="synonym">Ascidia lepadiformis</name>
    <dbReference type="NCBI Taxonomy" id="159417"/>
    <lineage>
        <taxon>Eukaryota</taxon>
        <taxon>Metazoa</taxon>
        <taxon>Chordata</taxon>
        <taxon>Tunicata</taxon>
        <taxon>Ascidiacea</taxon>
        <taxon>Aplousobranchia</taxon>
        <taxon>Clavelinidae</taxon>
        <taxon>Clavelina</taxon>
    </lineage>
</organism>
<dbReference type="InterPro" id="IPR011701">
    <property type="entry name" value="MFS"/>
</dbReference>
<dbReference type="Proteomes" id="UP001642483">
    <property type="component" value="Unassembled WGS sequence"/>
</dbReference>
<reference evidence="8 9" key="1">
    <citation type="submission" date="2024-02" db="EMBL/GenBank/DDBJ databases">
        <authorList>
            <person name="Daric V."/>
            <person name="Darras S."/>
        </authorList>
    </citation>
    <scope>NUCLEOTIDE SEQUENCE [LARGE SCALE GENOMIC DNA]</scope>
</reference>
<accession>A0ABP0F226</accession>
<sequence>MNVNEHKILKYVDSQNIFTSSNSECSENNEAKPSVRETRISTSSSETNESDAVALGTYKRRWAVLTITTYFLITVGYNRACFGVVENVYAHYFKVTVEAVDWLTLSMSAVSVVGCEGLLLILPFRDLGFRSYCLATSLFIVVTHGCHLAGSFHWKLFPICVIGQITMGIVNTIALVLIPLTAALWFPKEEIATAVGISLGGIAVGNVLGFNVPAHFLDNKDDLPDDEWFTLVRSRLIAIFLSLLVMSVLVFFATGFIVRDKPELPPSLSEAAKRKLKLYDEIMAIQSLWCRMAYYLKIVFYEKTFFALVVCFGVVETCYMLEVLMMADILRETRSELKNSTQSNVLAALFLSLYAAGAIGGGVVSGIILDRTKRFKAVAIVTGLIMVVFASLFSLMIYQDNINGGLASNFFYGFFNAACYTALYEIIVQHMYPCSEMALGSWITLFVNMAALFVPWFGRFIYNTLSAIGVLVLQAVVLLLATITIACLKPRYERYSMNKEEREISSLSTPLVQTKEQGRVIK</sequence>
<dbReference type="Gene3D" id="1.20.1250.20">
    <property type="entry name" value="MFS general substrate transporter like domains"/>
    <property type="match status" value="2"/>
</dbReference>
<evidence type="ECO:0000259" key="7">
    <source>
        <dbReference type="PROSITE" id="PS50850"/>
    </source>
</evidence>
<evidence type="ECO:0000256" key="6">
    <source>
        <dbReference type="SAM" id="Phobius"/>
    </source>
</evidence>
<evidence type="ECO:0000256" key="3">
    <source>
        <dbReference type="ARBA" id="ARBA00022989"/>
    </source>
</evidence>
<proteinExistence type="predicted"/>
<evidence type="ECO:0000313" key="8">
    <source>
        <dbReference type="EMBL" id="CAK8673767.1"/>
    </source>
</evidence>
<evidence type="ECO:0000256" key="1">
    <source>
        <dbReference type="ARBA" id="ARBA00004141"/>
    </source>
</evidence>
<keyword evidence="3 6" id="KW-1133">Transmembrane helix</keyword>
<feature type="transmembrane region" description="Helical" evidence="6">
    <location>
        <begin position="305"/>
        <end position="325"/>
    </location>
</feature>
<dbReference type="InterPro" id="IPR020846">
    <property type="entry name" value="MFS_dom"/>
</dbReference>
<evidence type="ECO:0000256" key="5">
    <source>
        <dbReference type="SAM" id="MobiDB-lite"/>
    </source>
</evidence>
<keyword evidence="4 6" id="KW-0472">Membrane</keyword>
<keyword evidence="9" id="KW-1185">Reference proteome</keyword>
<evidence type="ECO:0000256" key="2">
    <source>
        <dbReference type="ARBA" id="ARBA00022692"/>
    </source>
</evidence>
<dbReference type="EMBL" id="CAWYQH010000002">
    <property type="protein sequence ID" value="CAK8673767.1"/>
    <property type="molecule type" value="Genomic_DNA"/>
</dbReference>
<comment type="caution">
    <text evidence="8">The sequence shown here is derived from an EMBL/GenBank/DDBJ whole genome shotgun (WGS) entry which is preliminary data.</text>
</comment>
<feature type="compositionally biased region" description="Basic and acidic residues" evidence="5">
    <location>
        <begin position="29"/>
        <end position="39"/>
    </location>
</feature>